<comment type="caution">
    <text evidence="1">The sequence shown here is derived from an EMBL/GenBank/DDBJ whole genome shotgun (WGS) entry which is preliminary data.</text>
</comment>
<gene>
    <name evidence="1" type="ORF">M9H77_10615</name>
</gene>
<proteinExistence type="predicted"/>
<accession>A0ACC0BC93</accession>
<protein>
    <submittedName>
        <fullName evidence="1">Uncharacterized protein</fullName>
    </submittedName>
</protein>
<keyword evidence="2" id="KW-1185">Reference proteome</keyword>
<dbReference type="Proteomes" id="UP001060085">
    <property type="component" value="Linkage Group LG03"/>
</dbReference>
<evidence type="ECO:0000313" key="1">
    <source>
        <dbReference type="EMBL" id="KAI5670251.1"/>
    </source>
</evidence>
<organism evidence="1 2">
    <name type="scientific">Catharanthus roseus</name>
    <name type="common">Madagascar periwinkle</name>
    <name type="synonym">Vinca rosea</name>
    <dbReference type="NCBI Taxonomy" id="4058"/>
    <lineage>
        <taxon>Eukaryota</taxon>
        <taxon>Viridiplantae</taxon>
        <taxon>Streptophyta</taxon>
        <taxon>Embryophyta</taxon>
        <taxon>Tracheophyta</taxon>
        <taxon>Spermatophyta</taxon>
        <taxon>Magnoliopsida</taxon>
        <taxon>eudicotyledons</taxon>
        <taxon>Gunneridae</taxon>
        <taxon>Pentapetalae</taxon>
        <taxon>asterids</taxon>
        <taxon>lamiids</taxon>
        <taxon>Gentianales</taxon>
        <taxon>Apocynaceae</taxon>
        <taxon>Rauvolfioideae</taxon>
        <taxon>Vinceae</taxon>
        <taxon>Catharanthinae</taxon>
        <taxon>Catharanthus</taxon>
    </lineage>
</organism>
<dbReference type="EMBL" id="CM044703">
    <property type="protein sequence ID" value="KAI5670251.1"/>
    <property type="molecule type" value="Genomic_DNA"/>
</dbReference>
<name>A0ACC0BC93_CATRO</name>
<sequence>MPFSLRGVSLLLPNSLLGPKGEFLAFRASTRLSDVQVEDVNHGDSAVLQTGGQDLIHPQTNHKMASYPNTLLLLSLFFCLVYFSGEAEANVAVAATSFIRSKCRSTTYPSLCIQSLSLYAGTIQTNPKQLAQTALSVSLQRAQSTNDFVKKLSKFKGLRSREYAALRDCLEETSDSVDRLSKSVAELKNINRARGEELLWHISNVETWVSASLTDDTTCLDGFSGNVLNGRIKNSIKVRMTNVAQVTSNALALINQLSG</sequence>
<reference evidence="2" key="1">
    <citation type="journal article" date="2023" name="Nat. Plants">
        <title>Single-cell RNA sequencing provides a high-resolution roadmap for understanding the multicellular compartmentation of specialized metabolism.</title>
        <authorList>
            <person name="Sun S."/>
            <person name="Shen X."/>
            <person name="Li Y."/>
            <person name="Li Y."/>
            <person name="Wang S."/>
            <person name="Li R."/>
            <person name="Zhang H."/>
            <person name="Shen G."/>
            <person name="Guo B."/>
            <person name="Wei J."/>
            <person name="Xu J."/>
            <person name="St-Pierre B."/>
            <person name="Chen S."/>
            <person name="Sun C."/>
        </authorList>
    </citation>
    <scope>NUCLEOTIDE SEQUENCE [LARGE SCALE GENOMIC DNA]</scope>
</reference>
<evidence type="ECO:0000313" key="2">
    <source>
        <dbReference type="Proteomes" id="UP001060085"/>
    </source>
</evidence>